<sequence length="384" mass="41194">MKIKVISPHVQRAEQVARMLGEADPSLEVLCATAAPQALAQAVNGSRPSLVLVDDVDAPGLQAIARFTTEHPQVETLVLSAEQSPAFLLQAMQAGVREVLPAGADAAALRAAVQRAARRHAPASSRQGEVMAFIGCRGGNGTSVLAANLAHRLASTGEKRVALIDLDLHGGNALLLLSSQPAASDVAEVARNVQRLDADLLRSAMVPLSETLYVLPAPEDIAQALEVKAEHVQAIVRQARQMFDYVVLDLGGRIDALSLPALDQAAHVFPVLQLYLPQLRDARRMRAMLQSLEVPQHKLCWLVNRYHKNSELPLQALVQVLGGDPVHTVPNHFASVNTAANQGQPIAPNSPVVRALDELAAQRLAPPDAAPRKEGWFAQWFARA</sequence>
<dbReference type="Gene3D" id="3.40.50.300">
    <property type="entry name" value="P-loop containing nucleotide triphosphate hydrolases"/>
    <property type="match status" value="1"/>
</dbReference>
<evidence type="ECO:0000256" key="1">
    <source>
        <dbReference type="ARBA" id="ARBA00022741"/>
    </source>
</evidence>
<dbReference type="GO" id="GO:0005524">
    <property type="term" value="F:ATP binding"/>
    <property type="evidence" value="ECO:0007669"/>
    <property type="project" value="UniProtKB-KW"/>
</dbReference>
<gene>
    <name evidence="5" type="ORF">HHL10_09965</name>
</gene>
<dbReference type="EMBL" id="JABBFW010000005">
    <property type="protein sequence ID" value="NML15305.1"/>
    <property type="molecule type" value="Genomic_DNA"/>
</dbReference>
<dbReference type="InterPro" id="IPR027417">
    <property type="entry name" value="P-loop_NTPase"/>
</dbReference>
<proteinExistence type="predicted"/>
<evidence type="ECO:0000256" key="3">
    <source>
        <dbReference type="PROSITE-ProRule" id="PRU00169"/>
    </source>
</evidence>
<feature type="domain" description="Response regulatory" evidence="4">
    <location>
        <begin position="2"/>
        <end position="117"/>
    </location>
</feature>
<dbReference type="GO" id="GO:0051782">
    <property type="term" value="P:negative regulation of cell division"/>
    <property type="evidence" value="ECO:0007669"/>
    <property type="project" value="TreeGrafter"/>
</dbReference>
<keyword evidence="1" id="KW-0547">Nucleotide-binding</keyword>
<keyword evidence="2" id="KW-0067">ATP-binding</keyword>
<dbReference type="GO" id="GO:0000160">
    <property type="term" value="P:phosphorelay signal transduction system"/>
    <property type="evidence" value="ECO:0007669"/>
    <property type="project" value="InterPro"/>
</dbReference>
<dbReference type="Pfam" id="PF01656">
    <property type="entry name" value="CbiA"/>
    <property type="match status" value="1"/>
</dbReference>
<evidence type="ECO:0000313" key="5">
    <source>
        <dbReference type="EMBL" id="NML15305.1"/>
    </source>
</evidence>
<dbReference type="GO" id="GO:0009898">
    <property type="term" value="C:cytoplasmic side of plasma membrane"/>
    <property type="evidence" value="ECO:0007669"/>
    <property type="project" value="TreeGrafter"/>
</dbReference>
<dbReference type="PANTHER" id="PTHR43384:SF6">
    <property type="entry name" value="SEPTUM SITE-DETERMINING PROTEIN MIND HOMOLOG, CHLOROPLASTIC"/>
    <property type="match status" value="1"/>
</dbReference>
<keyword evidence="3" id="KW-0597">Phosphoprotein</keyword>
<feature type="modified residue" description="4-aspartylphosphate" evidence="3">
    <location>
        <position position="54"/>
    </location>
</feature>
<evidence type="ECO:0000313" key="6">
    <source>
        <dbReference type="Proteomes" id="UP000574067"/>
    </source>
</evidence>
<dbReference type="GO" id="GO:0016887">
    <property type="term" value="F:ATP hydrolysis activity"/>
    <property type="evidence" value="ECO:0007669"/>
    <property type="project" value="TreeGrafter"/>
</dbReference>
<organism evidence="5 6">
    <name type="scientific">Azohydromonas caseinilytica</name>
    <dbReference type="NCBI Taxonomy" id="2728836"/>
    <lineage>
        <taxon>Bacteria</taxon>
        <taxon>Pseudomonadati</taxon>
        <taxon>Pseudomonadota</taxon>
        <taxon>Betaproteobacteria</taxon>
        <taxon>Burkholderiales</taxon>
        <taxon>Sphaerotilaceae</taxon>
        <taxon>Azohydromonas</taxon>
    </lineage>
</organism>
<dbReference type="PANTHER" id="PTHR43384">
    <property type="entry name" value="SEPTUM SITE-DETERMINING PROTEIN MIND HOMOLOG, CHLOROPLASTIC-RELATED"/>
    <property type="match status" value="1"/>
</dbReference>
<keyword evidence="6" id="KW-1185">Reference proteome</keyword>
<reference evidence="5 6" key="1">
    <citation type="submission" date="2020-04" db="EMBL/GenBank/DDBJ databases">
        <title>Azohydromonas sp. isolated from soil.</title>
        <authorList>
            <person name="Dahal R.H."/>
        </authorList>
    </citation>
    <scope>NUCLEOTIDE SEQUENCE [LARGE SCALE GENOMIC DNA]</scope>
    <source>
        <strain evidence="5 6">G-1-1-14</strain>
    </source>
</reference>
<name>A0A848F9B1_9BURK</name>
<evidence type="ECO:0000256" key="2">
    <source>
        <dbReference type="ARBA" id="ARBA00022840"/>
    </source>
</evidence>
<dbReference type="GO" id="GO:0005829">
    <property type="term" value="C:cytosol"/>
    <property type="evidence" value="ECO:0007669"/>
    <property type="project" value="TreeGrafter"/>
</dbReference>
<dbReference type="RefSeq" id="WP_169160200.1">
    <property type="nucleotide sequence ID" value="NZ_JABBFW010000005.1"/>
</dbReference>
<protein>
    <submittedName>
        <fullName evidence="5">MinD/ParA family protein</fullName>
    </submittedName>
</protein>
<evidence type="ECO:0000259" key="4">
    <source>
        <dbReference type="PROSITE" id="PS50110"/>
    </source>
</evidence>
<accession>A0A848F9B1</accession>
<dbReference type="SUPFAM" id="SSF52540">
    <property type="entry name" value="P-loop containing nucleoside triphosphate hydrolases"/>
    <property type="match status" value="1"/>
</dbReference>
<dbReference type="InterPro" id="IPR050625">
    <property type="entry name" value="ParA/MinD_ATPase"/>
</dbReference>
<comment type="caution">
    <text evidence="5">The sequence shown here is derived from an EMBL/GenBank/DDBJ whole genome shotgun (WGS) entry which is preliminary data.</text>
</comment>
<dbReference type="InterPro" id="IPR002586">
    <property type="entry name" value="CobQ/CobB/MinD/ParA_Nub-bd_dom"/>
</dbReference>
<dbReference type="Gene3D" id="3.40.50.2300">
    <property type="match status" value="1"/>
</dbReference>
<dbReference type="InterPro" id="IPR011006">
    <property type="entry name" value="CheY-like_superfamily"/>
</dbReference>
<dbReference type="InterPro" id="IPR001789">
    <property type="entry name" value="Sig_transdc_resp-reg_receiver"/>
</dbReference>
<dbReference type="SUPFAM" id="SSF52172">
    <property type="entry name" value="CheY-like"/>
    <property type="match status" value="1"/>
</dbReference>
<dbReference type="PROSITE" id="PS50110">
    <property type="entry name" value="RESPONSE_REGULATORY"/>
    <property type="match status" value="1"/>
</dbReference>
<dbReference type="AlphaFoldDB" id="A0A848F9B1"/>
<dbReference type="Proteomes" id="UP000574067">
    <property type="component" value="Unassembled WGS sequence"/>
</dbReference>